<evidence type="ECO:0000256" key="5">
    <source>
        <dbReference type="ARBA" id="ARBA00022741"/>
    </source>
</evidence>
<keyword evidence="7" id="KW-1278">Translocase</keyword>
<keyword evidence="2" id="KW-1003">Cell membrane</keyword>
<keyword evidence="5" id="KW-0547">Nucleotide-binding</keyword>
<dbReference type="InterPro" id="IPR017871">
    <property type="entry name" value="ABC_transporter-like_CS"/>
</dbReference>
<keyword evidence="3" id="KW-0762">Sugar transport</keyword>
<gene>
    <name evidence="10" type="ORF">IPI13_16790</name>
</gene>
<dbReference type="AlphaFoldDB" id="A0A935IRC1"/>
<protein>
    <submittedName>
        <fullName evidence="10">Sugar ABC transporter ATP-binding protein</fullName>
    </submittedName>
</protein>
<dbReference type="GO" id="GO:0005524">
    <property type="term" value="F:ATP binding"/>
    <property type="evidence" value="ECO:0007669"/>
    <property type="project" value="UniProtKB-KW"/>
</dbReference>
<sequence>MDISPAPRPVLELRDIVKTYGGVHALDTVSFTLLPGEVHCLAGENGSGKSTLIKIISGVETPDSGVIVVGGERHASMTPASAIAAGVQVIYQDFSLFPNLSVAENIAMPRQRAVGGRFYSARAARPIAQGIVDELGLALDLDADVAALSVADKQLTAICRALVSDAQIIIMDEPTTALTGAEVTALFALVRRLQSRGVSLIFVSHKLDEVLRVSQRLTVLRNGTWVATGAAGDYDRDAIAGLMTGKDIDTSRVVSAVPADAAIALEVKGLGRPGAFADVDLVVRCGEIVGLTGLLGSGRGEIAEAIFGVRPATTGTIAVGGHPVRIQSIPDAVAAGIGYVPEDRLTQGLFLDDSIADNVVAASVTAFAGRARLLDRARMLAFIQSVASRLRIKAPNLSLAVRSLSGGNAQRVVLAKWLMTNPKVLLLNGPTVGVDVGSKSEILEILRTQASAGMGVVVISDDIPELYSACHRVLIVQGGRIVCELAGDAVRVETIEQRIAA</sequence>
<feature type="domain" description="ABC transporter" evidence="9">
    <location>
        <begin position="248"/>
        <end position="501"/>
    </location>
</feature>
<name>A0A935IRC1_9MICO</name>
<dbReference type="SUPFAM" id="SSF52540">
    <property type="entry name" value="P-loop containing nucleoside triphosphate hydrolases"/>
    <property type="match status" value="2"/>
</dbReference>
<accession>A0A935IRC1</accession>
<dbReference type="PANTHER" id="PTHR43790:SF1">
    <property type="entry name" value="XYLOSE IMPORT ATP-BINDING PROTEIN XYLG"/>
    <property type="match status" value="1"/>
</dbReference>
<dbReference type="SMART" id="SM00382">
    <property type="entry name" value="AAA"/>
    <property type="match status" value="1"/>
</dbReference>
<dbReference type="PANTHER" id="PTHR43790">
    <property type="entry name" value="CARBOHYDRATE TRANSPORT ATP-BINDING PROTEIN MG119-RELATED"/>
    <property type="match status" value="1"/>
</dbReference>
<dbReference type="InterPro" id="IPR003593">
    <property type="entry name" value="AAA+_ATPase"/>
</dbReference>
<dbReference type="CDD" id="cd03216">
    <property type="entry name" value="ABC_Carb_Monos_I"/>
    <property type="match status" value="1"/>
</dbReference>
<evidence type="ECO:0000256" key="8">
    <source>
        <dbReference type="ARBA" id="ARBA00023136"/>
    </source>
</evidence>
<dbReference type="InterPro" id="IPR027417">
    <property type="entry name" value="P-loop_NTPase"/>
</dbReference>
<reference evidence="10 11" key="1">
    <citation type="submission" date="2020-10" db="EMBL/GenBank/DDBJ databases">
        <title>Connecting structure to function with the recovery of over 1000 high-quality activated sludge metagenome-assembled genomes encoding full-length rRNA genes using long-read sequencing.</title>
        <authorList>
            <person name="Singleton C.M."/>
            <person name="Petriglieri F."/>
            <person name="Kristensen J.M."/>
            <person name="Kirkegaard R.H."/>
            <person name="Michaelsen T.Y."/>
            <person name="Andersen M.H."/>
            <person name="Karst S.M."/>
            <person name="Dueholm M.S."/>
            <person name="Nielsen P.H."/>
            <person name="Albertsen M."/>
        </authorList>
    </citation>
    <scope>NUCLEOTIDE SEQUENCE [LARGE SCALE GENOMIC DNA]</scope>
    <source>
        <strain evidence="10">Ega_18-Q3-R5-49_MAXAC.001</strain>
    </source>
</reference>
<dbReference type="Gene3D" id="3.40.50.300">
    <property type="entry name" value="P-loop containing nucleotide triphosphate hydrolases"/>
    <property type="match status" value="2"/>
</dbReference>
<comment type="caution">
    <text evidence="10">The sequence shown here is derived from an EMBL/GenBank/DDBJ whole genome shotgun (WGS) entry which is preliminary data.</text>
</comment>
<evidence type="ECO:0000256" key="2">
    <source>
        <dbReference type="ARBA" id="ARBA00022475"/>
    </source>
</evidence>
<proteinExistence type="predicted"/>
<feature type="domain" description="ABC transporter" evidence="9">
    <location>
        <begin position="11"/>
        <end position="247"/>
    </location>
</feature>
<dbReference type="InterPro" id="IPR050107">
    <property type="entry name" value="ABC_carbohydrate_import_ATPase"/>
</dbReference>
<dbReference type="PROSITE" id="PS50893">
    <property type="entry name" value="ABC_TRANSPORTER_2"/>
    <property type="match status" value="2"/>
</dbReference>
<evidence type="ECO:0000256" key="7">
    <source>
        <dbReference type="ARBA" id="ARBA00022967"/>
    </source>
</evidence>
<evidence type="ECO:0000256" key="4">
    <source>
        <dbReference type="ARBA" id="ARBA00022737"/>
    </source>
</evidence>
<dbReference type="Pfam" id="PF00005">
    <property type="entry name" value="ABC_tran"/>
    <property type="match status" value="2"/>
</dbReference>
<evidence type="ECO:0000313" key="11">
    <source>
        <dbReference type="Proteomes" id="UP000726105"/>
    </source>
</evidence>
<evidence type="ECO:0000259" key="9">
    <source>
        <dbReference type="PROSITE" id="PS50893"/>
    </source>
</evidence>
<dbReference type="InterPro" id="IPR003439">
    <property type="entry name" value="ABC_transporter-like_ATP-bd"/>
</dbReference>
<dbReference type="GO" id="GO:0016887">
    <property type="term" value="F:ATP hydrolysis activity"/>
    <property type="evidence" value="ECO:0007669"/>
    <property type="project" value="InterPro"/>
</dbReference>
<dbReference type="CDD" id="cd03215">
    <property type="entry name" value="ABC_Carb_Monos_II"/>
    <property type="match status" value="1"/>
</dbReference>
<evidence type="ECO:0000256" key="3">
    <source>
        <dbReference type="ARBA" id="ARBA00022597"/>
    </source>
</evidence>
<evidence type="ECO:0000256" key="6">
    <source>
        <dbReference type="ARBA" id="ARBA00022840"/>
    </source>
</evidence>
<dbReference type="PROSITE" id="PS00211">
    <property type="entry name" value="ABC_TRANSPORTER_1"/>
    <property type="match status" value="1"/>
</dbReference>
<dbReference type="Proteomes" id="UP000726105">
    <property type="component" value="Unassembled WGS sequence"/>
</dbReference>
<keyword evidence="4" id="KW-0677">Repeat</keyword>
<evidence type="ECO:0000256" key="1">
    <source>
        <dbReference type="ARBA" id="ARBA00022448"/>
    </source>
</evidence>
<evidence type="ECO:0000313" key="10">
    <source>
        <dbReference type="EMBL" id="MBK7274729.1"/>
    </source>
</evidence>
<keyword evidence="8" id="KW-0472">Membrane</keyword>
<keyword evidence="6 10" id="KW-0067">ATP-binding</keyword>
<keyword evidence="1" id="KW-0813">Transport</keyword>
<dbReference type="EMBL" id="JADJIB010000011">
    <property type="protein sequence ID" value="MBK7274729.1"/>
    <property type="molecule type" value="Genomic_DNA"/>
</dbReference>
<organism evidence="10 11">
    <name type="scientific">Candidatus Phosphoribacter hodrii</name>
    <dbReference type="NCBI Taxonomy" id="2953743"/>
    <lineage>
        <taxon>Bacteria</taxon>
        <taxon>Bacillati</taxon>
        <taxon>Actinomycetota</taxon>
        <taxon>Actinomycetes</taxon>
        <taxon>Micrococcales</taxon>
        <taxon>Dermatophilaceae</taxon>
        <taxon>Candidatus Phosphoribacter</taxon>
    </lineage>
</organism>